<dbReference type="Gene3D" id="1.10.10.10">
    <property type="entry name" value="Winged helix-like DNA-binding domain superfamily/Winged helix DNA-binding domain"/>
    <property type="match status" value="1"/>
</dbReference>
<protein>
    <submittedName>
        <fullName evidence="6">LysR family transcriptional regulator</fullName>
    </submittedName>
</protein>
<dbReference type="OrthoDB" id="646694at2"/>
<dbReference type="PANTHER" id="PTHR30419:SF8">
    <property type="entry name" value="NITROGEN ASSIMILATION TRANSCRIPTIONAL ACTIVATOR-RELATED"/>
    <property type="match status" value="1"/>
</dbReference>
<evidence type="ECO:0000313" key="6">
    <source>
        <dbReference type="EMBL" id="QET04800.1"/>
    </source>
</evidence>
<dbReference type="InterPro" id="IPR005119">
    <property type="entry name" value="LysR_subst-bd"/>
</dbReference>
<feature type="domain" description="HTH lysR-type" evidence="5">
    <location>
        <begin position="14"/>
        <end position="71"/>
    </location>
</feature>
<dbReference type="EMBL" id="CP044067">
    <property type="protein sequence ID" value="QET04800.1"/>
    <property type="molecule type" value="Genomic_DNA"/>
</dbReference>
<dbReference type="PANTHER" id="PTHR30419">
    <property type="entry name" value="HTH-TYPE TRANSCRIPTIONAL REGULATOR YBHD"/>
    <property type="match status" value="1"/>
</dbReference>
<dbReference type="InterPro" id="IPR050950">
    <property type="entry name" value="HTH-type_LysR_regulators"/>
</dbReference>
<dbReference type="Pfam" id="PF03466">
    <property type="entry name" value="LysR_substrate"/>
    <property type="match status" value="1"/>
</dbReference>
<accession>A0A5P2HCK4</accession>
<evidence type="ECO:0000256" key="4">
    <source>
        <dbReference type="ARBA" id="ARBA00023163"/>
    </source>
</evidence>
<dbReference type="GO" id="GO:0005829">
    <property type="term" value="C:cytosol"/>
    <property type="evidence" value="ECO:0007669"/>
    <property type="project" value="TreeGrafter"/>
</dbReference>
<evidence type="ECO:0000256" key="1">
    <source>
        <dbReference type="ARBA" id="ARBA00009437"/>
    </source>
</evidence>
<reference evidence="6 7" key="1">
    <citation type="submission" date="2019-09" db="EMBL/GenBank/DDBJ databases">
        <title>FDA dAtabase for Regulatory Grade micrObial Sequences (FDA-ARGOS): Supporting development and validation of Infectious Disease Dx tests.</title>
        <authorList>
            <person name="Sciortino C."/>
            <person name="Tallon L."/>
            <person name="Sadzewicz L."/>
            <person name="Vavikolanu K."/>
            <person name="Mehta A."/>
            <person name="Aluvathingal J."/>
            <person name="Nadendla S."/>
            <person name="Nandy P."/>
            <person name="Geyer C."/>
            <person name="Yan Y."/>
            <person name="Sichtig H."/>
        </authorList>
    </citation>
    <scope>NUCLEOTIDE SEQUENCE [LARGE SCALE GENOMIC DNA]</scope>
    <source>
        <strain evidence="6 7">FDAARGOS_664</strain>
    </source>
</reference>
<dbReference type="FunFam" id="1.10.10.10:FF:000001">
    <property type="entry name" value="LysR family transcriptional regulator"/>
    <property type="match status" value="1"/>
</dbReference>
<sequence>MRLPLRAEARPMHLNLHQLDAFARVARLGGFSRAADQMHLSQAGLSILIRKLETRLSVQLFERNARGVTLTASGRGLLPIAERMLQDAQTILNNSQQLAEQAVRRITVALPPLLASTVLPGVLSQFQASHPTVNVSFRECVGDELVHHVYTRGADFAMTFQPADNGELESLPLGRDQLCVAHTPDHPLSQLPRVRWSDLVGLPIIVNTPGSVARMLAEDAFASMQEPLQPAFETGNHMTSVVLAGEGLGVAIVSSTVQGLALSMNAVVRTLIGPQITRSLQVLKRRGSPLTEPARAFVDLFGKAATREMSAARTPISRRSV</sequence>
<dbReference type="Proteomes" id="UP000322822">
    <property type="component" value="Chromosome 2"/>
</dbReference>
<evidence type="ECO:0000313" key="7">
    <source>
        <dbReference type="Proteomes" id="UP000322822"/>
    </source>
</evidence>
<evidence type="ECO:0000259" key="5">
    <source>
        <dbReference type="PROSITE" id="PS50931"/>
    </source>
</evidence>
<dbReference type="GO" id="GO:0003700">
    <property type="term" value="F:DNA-binding transcription factor activity"/>
    <property type="evidence" value="ECO:0007669"/>
    <property type="project" value="InterPro"/>
</dbReference>
<organism evidence="6 7">
    <name type="scientific">Cupriavidus pauculus</name>
    <dbReference type="NCBI Taxonomy" id="82633"/>
    <lineage>
        <taxon>Bacteria</taxon>
        <taxon>Pseudomonadati</taxon>
        <taxon>Pseudomonadota</taxon>
        <taxon>Betaproteobacteria</taxon>
        <taxon>Burkholderiales</taxon>
        <taxon>Burkholderiaceae</taxon>
        <taxon>Cupriavidus</taxon>
    </lineage>
</organism>
<gene>
    <name evidence="6" type="ORF">FOB72_22195</name>
</gene>
<dbReference type="SUPFAM" id="SSF53850">
    <property type="entry name" value="Periplasmic binding protein-like II"/>
    <property type="match status" value="1"/>
</dbReference>
<dbReference type="CDD" id="cd08440">
    <property type="entry name" value="PBP2_LTTR_like_4"/>
    <property type="match status" value="1"/>
</dbReference>
<name>A0A5P2HCK4_9BURK</name>
<dbReference type="Pfam" id="PF00126">
    <property type="entry name" value="HTH_1"/>
    <property type="match status" value="1"/>
</dbReference>
<dbReference type="PRINTS" id="PR00039">
    <property type="entry name" value="HTHLYSR"/>
</dbReference>
<keyword evidence="4" id="KW-0804">Transcription</keyword>
<dbReference type="InterPro" id="IPR000847">
    <property type="entry name" value="LysR_HTH_N"/>
</dbReference>
<dbReference type="PROSITE" id="PS50931">
    <property type="entry name" value="HTH_LYSR"/>
    <property type="match status" value="1"/>
</dbReference>
<comment type="similarity">
    <text evidence="1">Belongs to the LysR transcriptional regulatory family.</text>
</comment>
<dbReference type="SUPFAM" id="SSF46785">
    <property type="entry name" value="Winged helix' DNA-binding domain"/>
    <property type="match status" value="1"/>
</dbReference>
<evidence type="ECO:0000256" key="3">
    <source>
        <dbReference type="ARBA" id="ARBA00023125"/>
    </source>
</evidence>
<dbReference type="AlphaFoldDB" id="A0A5P2HCK4"/>
<dbReference type="InterPro" id="IPR036388">
    <property type="entry name" value="WH-like_DNA-bd_sf"/>
</dbReference>
<dbReference type="Gene3D" id="3.40.190.290">
    <property type="match status" value="1"/>
</dbReference>
<dbReference type="InterPro" id="IPR036390">
    <property type="entry name" value="WH_DNA-bd_sf"/>
</dbReference>
<evidence type="ECO:0000256" key="2">
    <source>
        <dbReference type="ARBA" id="ARBA00023015"/>
    </source>
</evidence>
<keyword evidence="3" id="KW-0238">DNA-binding</keyword>
<dbReference type="GO" id="GO:0003677">
    <property type="term" value="F:DNA binding"/>
    <property type="evidence" value="ECO:0007669"/>
    <property type="project" value="UniProtKB-KW"/>
</dbReference>
<proteinExistence type="inferred from homology"/>
<keyword evidence="2" id="KW-0805">Transcription regulation</keyword>